<dbReference type="Pfam" id="PF12028">
    <property type="entry name" value="DUF3515"/>
    <property type="match status" value="1"/>
</dbReference>
<dbReference type="EMBL" id="QZEZ01000001">
    <property type="protein sequence ID" value="RJK98472.1"/>
    <property type="molecule type" value="Genomic_DNA"/>
</dbReference>
<dbReference type="Proteomes" id="UP000265614">
    <property type="component" value="Unassembled WGS sequence"/>
</dbReference>
<comment type="caution">
    <text evidence="1">The sequence shown here is derived from an EMBL/GenBank/DDBJ whole genome shotgun (WGS) entry which is preliminary data.</text>
</comment>
<keyword evidence="2" id="KW-1185">Reference proteome</keyword>
<organism evidence="1 2">
    <name type="scientific">Vallicoccus soli</name>
    <dbReference type="NCBI Taxonomy" id="2339232"/>
    <lineage>
        <taxon>Bacteria</taxon>
        <taxon>Bacillati</taxon>
        <taxon>Actinomycetota</taxon>
        <taxon>Actinomycetes</taxon>
        <taxon>Motilibacterales</taxon>
        <taxon>Vallicoccaceae</taxon>
        <taxon>Vallicoccus</taxon>
    </lineage>
</organism>
<reference evidence="1 2" key="1">
    <citation type="submission" date="2018-09" db="EMBL/GenBank/DDBJ databases">
        <title>YIM 75000 draft genome.</title>
        <authorList>
            <person name="Tang S."/>
            <person name="Feng Y."/>
        </authorList>
    </citation>
    <scope>NUCLEOTIDE SEQUENCE [LARGE SCALE GENOMIC DNA]</scope>
    <source>
        <strain evidence="1 2">YIM 75000</strain>
    </source>
</reference>
<evidence type="ECO:0000313" key="1">
    <source>
        <dbReference type="EMBL" id="RJK98472.1"/>
    </source>
</evidence>
<name>A0A3A3Z4W3_9ACTN</name>
<gene>
    <name evidence="1" type="ORF">D5H78_04930</name>
</gene>
<dbReference type="OrthoDB" id="3213819at2"/>
<protein>
    <submittedName>
        <fullName evidence="1">DUF3515 family protein</fullName>
    </submittedName>
</protein>
<dbReference type="InterPro" id="IPR021903">
    <property type="entry name" value="DUF3515"/>
</dbReference>
<dbReference type="AlphaFoldDB" id="A0A3A3Z4W3"/>
<evidence type="ECO:0000313" key="2">
    <source>
        <dbReference type="Proteomes" id="UP000265614"/>
    </source>
</evidence>
<proteinExistence type="predicted"/>
<sequence length="161" mass="16216">MRPPGPARVDSAAPRGEALAACRDLVAGLPAELDGAARREVEPDDGTTAAWGDPAIVLRCGAAPPDPVTVQCVAVDGVDWAFLRRGEDAGEGHAGGHTGHGADAAGPAPFGFAFRTYGRDPVVEVVVPPEHAPEAEVLVPLAGHVAPVPRTGIECVGPSGG</sequence>
<accession>A0A3A3Z4W3</accession>